<sequence length="163" mass="17515">MDHKARLPAGTRVFHISCIIGSMMPVRREEGWESRAPKCLQSPPGADLAASGLLLALLHLPLTRPLFLEATPHPHSFFHTLSCAWQSLCLEASMPSGPFERISWSFLSELPGLRALGRSLRSWRSAGGRVALSWLLECGARAGGTGDLLLGLVVPAAGKGQLV</sequence>
<proteinExistence type="predicted"/>
<evidence type="ECO:0000313" key="2">
    <source>
        <dbReference type="Proteomes" id="UP000233140"/>
    </source>
</evidence>
<protein>
    <submittedName>
        <fullName evidence="1">Uncharacterized protein</fullName>
    </submittedName>
</protein>
<evidence type="ECO:0000313" key="1">
    <source>
        <dbReference type="Ensembl" id="ENSMLEP00000000766.1"/>
    </source>
</evidence>
<dbReference type="GeneTree" id="ENSGT00860000135708"/>
<accession>A0A2K5XBS9</accession>
<name>A0A2K5XBS9_MANLE</name>
<organism evidence="1 2">
    <name type="scientific">Mandrillus leucophaeus</name>
    <name type="common">Drill</name>
    <name type="synonym">Papio leucophaeus</name>
    <dbReference type="NCBI Taxonomy" id="9568"/>
    <lineage>
        <taxon>Eukaryota</taxon>
        <taxon>Metazoa</taxon>
        <taxon>Chordata</taxon>
        <taxon>Craniata</taxon>
        <taxon>Vertebrata</taxon>
        <taxon>Euteleostomi</taxon>
        <taxon>Mammalia</taxon>
        <taxon>Eutheria</taxon>
        <taxon>Euarchontoglires</taxon>
        <taxon>Primates</taxon>
        <taxon>Haplorrhini</taxon>
        <taxon>Catarrhini</taxon>
        <taxon>Cercopithecidae</taxon>
        <taxon>Cercopithecinae</taxon>
        <taxon>Mandrillus</taxon>
    </lineage>
</organism>
<reference evidence="1" key="2">
    <citation type="submission" date="2025-09" db="UniProtKB">
        <authorList>
            <consortium name="Ensembl"/>
        </authorList>
    </citation>
    <scope>IDENTIFICATION</scope>
</reference>
<dbReference type="Proteomes" id="UP000233140">
    <property type="component" value="Unassembled WGS sequence"/>
</dbReference>
<dbReference type="Ensembl" id="ENSMLET00000003126.1">
    <property type="protein sequence ID" value="ENSMLEP00000000766.1"/>
    <property type="gene ID" value="ENSMLEG00000002822.1"/>
</dbReference>
<keyword evidence="2" id="KW-1185">Reference proteome</keyword>
<reference evidence="1" key="1">
    <citation type="submission" date="2025-08" db="UniProtKB">
        <authorList>
            <consortium name="Ensembl"/>
        </authorList>
    </citation>
    <scope>IDENTIFICATION</scope>
</reference>
<dbReference type="AlphaFoldDB" id="A0A2K5XBS9"/>